<reference evidence="2 3" key="1">
    <citation type="submission" date="2019-03" db="EMBL/GenBank/DDBJ databases">
        <title>Genomic Encyclopedia of Type Strains, Phase IV (KMG-IV): sequencing the most valuable type-strain genomes for metagenomic binning, comparative biology and taxonomic classification.</title>
        <authorList>
            <person name="Goeker M."/>
        </authorList>
    </citation>
    <scope>NUCLEOTIDE SEQUENCE [LARGE SCALE GENOMIC DNA]</scope>
    <source>
        <strain evidence="2 3">DSM 19377</strain>
    </source>
</reference>
<dbReference type="AlphaFoldDB" id="A0A4R2P5X4"/>
<dbReference type="GO" id="GO:0046872">
    <property type="term" value="F:metal ion binding"/>
    <property type="evidence" value="ECO:0007669"/>
    <property type="project" value="InterPro"/>
</dbReference>
<dbReference type="InterPro" id="IPR050361">
    <property type="entry name" value="MPP/UQCRC_Complex"/>
</dbReference>
<feature type="domain" description="Peptidase M16 C-terminal" evidence="1">
    <location>
        <begin position="184"/>
        <end position="361"/>
    </location>
</feature>
<dbReference type="PANTHER" id="PTHR11851:SF186">
    <property type="entry name" value="INACTIVE METALLOPROTEASE YMFF-RELATED"/>
    <property type="match status" value="1"/>
</dbReference>
<evidence type="ECO:0000313" key="2">
    <source>
        <dbReference type="EMBL" id="TCP30270.1"/>
    </source>
</evidence>
<dbReference type="Pfam" id="PF05193">
    <property type="entry name" value="Peptidase_M16_C"/>
    <property type="match status" value="1"/>
</dbReference>
<name>A0A4R2P5X4_9BACL</name>
<sequence length="427" mass="48665">MSYINEQIHTLGGLNVHMIPTDKFKTLTLFLQFRSPLEKEDITKRALLSYVLKSSTAVSQSSQALQHRLDDLYGATLSTALSKKGDNHLLSLFVTVANERFISGAESLLDDAISLLTEVVFQPNAEAGHFDEKTVKKEKRALKQRLESIVDDKMRFANQRLIDEMCPNESYRLHTYGYQDELEKITAEELFRYYQKMLAEDQLDLYIVGDFETNQVLERVKASLLFKERQAPAAADRRFSPIVPERVNTVKEQQDVEQGKLNLGFRTNIIFGDALYHASQVFNGLFGGFPHSKLFMNVREKASLAYYAASRYESYKGLLIVMSGIEFENYDQAVDIIKEQLAAVQKGDFSEHEIDQTKALLKNAILESLDSPFSLIDLLYQDVLSGETHPVETWLRQIDGVTRDDIVRVAEQTSLDTIYFLQGEEGR</sequence>
<evidence type="ECO:0000313" key="3">
    <source>
        <dbReference type="Proteomes" id="UP000295416"/>
    </source>
</evidence>
<dbReference type="PANTHER" id="PTHR11851">
    <property type="entry name" value="METALLOPROTEASE"/>
    <property type="match status" value="1"/>
</dbReference>
<dbReference type="NCBIfam" id="NF047422">
    <property type="entry name" value="YfmF_fam"/>
    <property type="match status" value="1"/>
</dbReference>
<organism evidence="2 3">
    <name type="scientific">Scopulibacillus darangshiensis</name>
    <dbReference type="NCBI Taxonomy" id="442528"/>
    <lineage>
        <taxon>Bacteria</taxon>
        <taxon>Bacillati</taxon>
        <taxon>Bacillota</taxon>
        <taxon>Bacilli</taxon>
        <taxon>Bacillales</taxon>
        <taxon>Sporolactobacillaceae</taxon>
        <taxon>Scopulibacillus</taxon>
    </lineage>
</organism>
<dbReference type="Proteomes" id="UP000295416">
    <property type="component" value="Unassembled WGS sequence"/>
</dbReference>
<dbReference type="RefSeq" id="WP_132744859.1">
    <property type="nucleotide sequence ID" value="NZ_SLXK01000006.1"/>
</dbReference>
<dbReference type="Gene3D" id="3.30.830.10">
    <property type="entry name" value="Metalloenzyme, LuxS/M16 peptidase-like"/>
    <property type="match status" value="2"/>
</dbReference>
<dbReference type="InterPro" id="IPR007863">
    <property type="entry name" value="Peptidase_M16_C"/>
</dbReference>
<proteinExistence type="predicted"/>
<keyword evidence="3" id="KW-1185">Reference proteome</keyword>
<dbReference type="OrthoDB" id="9762085at2"/>
<dbReference type="EMBL" id="SLXK01000006">
    <property type="protein sequence ID" value="TCP30270.1"/>
    <property type="molecule type" value="Genomic_DNA"/>
</dbReference>
<dbReference type="InterPro" id="IPR011249">
    <property type="entry name" value="Metalloenz_LuxS/M16"/>
</dbReference>
<accession>A0A4R2P5X4</accession>
<gene>
    <name evidence="2" type="ORF">EV207_10693</name>
</gene>
<evidence type="ECO:0000259" key="1">
    <source>
        <dbReference type="Pfam" id="PF05193"/>
    </source>
</evidence>
<protein>
    <submittedName>
        <fullName evidence="2">Putative Zn-dependent peptidase</fullName>
    </submittedName>
</protein>
<comment type="caution">
    <text evidence="2">The sequence shown here is derived from an EMBL/GenBank/DDBJ whole genome shotgun (WGS) entry which is preliminary data.</text>
</comment>
<dbReference type="SUPFAM" id="SSF63411">
    <property type="entry name" value="LuxS/MPP-like metallohydrolase"/>
    <property type="match status" value="2"/>
</dbReference>